<organism evidence="7 8">
    <name type="scientific">Trypanosoma conorhini</name>
    <dbReference type="NCBI Taxonomy" id="83891"/>
    <lineage>
        <taxon>Eukaryota</taxon>
        <taxon>Discoba</taxon>
        <taxon>Euglenozoa</taxon>
        <taxon>Kinetoplastea</taxon>
        <taxon>Metakinetoplastina</taxon>
        <taxon>Trypanosomatida</taxon>
        <taxon>Trypanosomatidae</taxon>
        <taxon>Trypanosoma</taxon>
    </lineage>
</organism>
<dbReference type="GeneID" id="40318209"/>
<protein>
    <recommendedName>
        <fullName evidence="6">Arp2/3 complex 34 kDa subunit</fullName>
    </recommendedName>
</protein>
<evidence type="ECO:0000313" key="8">
    <source>
        <dbReference type="Proteomes" id="UP000284403"/>
    </source>
</evidence>
<comment type="subunit">
    <text evidence="6">Component of the Arp2/3 complex.</text>
</comment>
<dbReference type="Proteomes" id="UP000284403">
    <property type="component" value="Unassembled WGS sequence"/>
</dbReference>
<comment type="subcellular location">
    <subcellularLocation>
        <location evidence="1 6">Cytoplasm</location>
        <location evidence="1 6">Cytoskeleton</location>
    </subcellularLocation>
</comment>
<keyword evidence="8" id="KW-1185">Reference proteome</keyword>
<dbReference type="GO" id="GO:0005885">
    <property type="term" value="C:Arp2/3 protein complex"/>
    <property type="evidence" value="ECO:0007669"/>
    <property type="project" value="InterPro"/>
</dbReference>
<keyword evidence="5 6" id="KW-0206">Cytoskeleton</keyword>
<keyword evidence="4 6" id="KW-0009">Actin-binding</keyword>
<accession>A0A3R7PDF6</accession>
<dbReference type="Pfam" id="PF04045">
    <property type="entry name" value="P34-Arc"/>
    <property type="match status" value="1"/>
</dbReference>
<evidence type="ECO:0000256" key="2">
    <source>
        <dbReference type="ARBA" id="ARBA00007192"/>
    </source>
</evidence>
<dbReference type="SUPFAM" id="SSF69645">
    <property type="entry name" value="Arp2/3 complex subunits"/>
    <property type="match status" value="1"/>
</dbReference>
<comment type="function">
    <text evidence="6">Functions as actin-binding component of the Arp2/3 complex which is involved in regulation of actin polymerization and together with an activating nucleation-promoting factor (NPF) mediates the formation of branched actin networks.</text>
</comment>
<dbReference type="GO" id="GO:0030041">
    <property type="term" value="P:actin filament polymerization"/>
    <property type="evidence" value="ECO:0007669"/>
    <property type="project" value="InterPro"/>
</dbReference>
<gene>
    <name evidence="7" type="ORF">Tco025E_04598</name>
</gene>
<keyword evidence="3 6" id="KW-0963">Cytoplasm</keyword>
<dbReference type="RefSeq" id="XP_029228411.1">
    <property type="nucleotide sequence ID" value="XM_029371508.1"/>
</dbReference>
<evidence type="ECO:0000256" key="4">
    <source>
        <dbReference type="ARBA" id="ARBA00023203"/>
    </source>
</evidence>
<dbReference type="GO" id="GO:0034314">
    <property type="term" value="P:Arp2/3 complex-mediated actin nucleation"/>
    <property type="evidence" value="ECO:0007669"/>
    <property type="project" value="InterPro"/>
</dbReference>
<dbReference type="EMBL" id="MKKU01000239">
    <property type="protein sequence ID" value="RNF18213.1"/>
    <property type="molecule type" value="Genomic_DNA"/>
</dbReference>
<dbReference type="InterPro" id="IPR007188">
    <property type="entry name" value="ARPC2"/>
</dbReference>
<evidence type="ECO:0000313" key="7">
    <source>
        <dbReference type="EMBL" id="RNF18213.1"/>
    </source>
</evidence>
<dbReference type="PANTHER" id="PTHR12058">
    <property type="entry name" value="ARP2/3 COMPLEX 34 KDA SUBUNIT"/>
    <property type="match status" value="1"/>
</dbReference>
<dbReference type="GO" id="GO:0051015">
    <property type="term" value="F:actin filament binding"/>
    <property type="evidence" value="ECO:0007669"/>
    <property type="project" value="TreeGrafter"/>
</dbReference>
<evidence type="ECO:0000256" key="6">
    <source>
        <dbReference type="RuleBase" id="RU364015"/>
    </source>
</evidence>
<evidence type="ECO:0000256" key="1">
    <source>
        <dbReference type="ARBA" id="ARBA00004245"/>
    </source>
</evidence>
<dbReference type="PANTHER" id="PTHR12058:SF0">
    <property type="entry name" value="ACTIN-RELATED PROTEIN 2_3 COMPLEX SUBUNIT 2"/>
    <property type="match status" value="1"/>
</dbReference>
<sequence>MYLLERAHPSVRAAVDRVLCGENKTPHTVVRDFDGCEYHIQVDWEAESGAGATPQRAAVTVALRHSTPFKELNALRNFEDVLPTLFPADLRRFLRGNAHARSDGGFVAEVHVPADAAAPLRQAALQSAAQLRIWSYVPVFAGQHALYAARPEAPLRPVVLHYHAAEEMVLFSNRGNFIVAVALRPASKDEAVFTRHFLQAMMDAKKLQREISAAPAFVFDHGKPPAAFPEDLALPSLTDPDVFWCSFQLFRRQMEPGEHLVETVTQLVNFRSTLAYHIHAGRTYMHALMRKRVESSMQVLNRAKTKTTDKAKVILR</sequence>
<dbReference type="Gene3D" id="3.30.1460.20">
    <property type="match status" value="1"/>
</dbReference>
<dbReference type="OrthoDB" id="148331at2759"/>
<evidence type="ECO:0000256" key="3">
    <source>
        <dbReference type="ARBA" id="ARBA00022490"/>
    </source>
</evidence>
<comment type="caution">
    <text evidence="7">The sequence shown here is derived from an EMBL/GenBank/DDBJ whole genome shotgun (WGS) entry which is preliminary data.</text>
</comment>
<evidence type="ECO:0000256" key="5">
    <source>
        <dbReference type="ARBA" id="ARBA00023212"/>
    </source>
</evidence>
<proteinExistence type="inferred from homology"/>
<comment type="similarity">
    <text evidence="2 6">Belongs to the ARPC2 family.</text>
</comment>
<reference evidence="7 8" key="1">
    <citation type="journal article" date="2018" name="BMC Genomics">
        <title>Genomic comparison of Trypanosoma conorhini and Trypanosoma rangeli to Trypanosoma cruzi strains of high and low virulence.</title>
        <authorList>
            <person name="Bradwell K.R."/>
            <person name="Koparde V.N."/>
            <person name="Matveyev A.V."/>
            <person name="Serrano M.G."/>
            <person name="Alves J.M."/>
            <person name="Parikh H."/>
            <person name="Huang B."/>
            <person name="Lee V."/>
            <person name="Espinosa-Alvarez O."/>
            <person name="Ortiz P.A."/>
            <person name="Costa-Martins A.G."/>
            <person name="Teixeira M.M."/>
            <person name="Buck G.A."/>
        </authorList>
    </citation>
    <scope>NUCLEOTIDE SEQUENCE [LARGE SCALE GENOMIC DNA]</scope>
    <source>
        <strain evidence="7 8">025E</strain>
    </source>
</reference>
<dbReference type="GO" id="GO:0005200">
    <property type="term" value="F:structural constituent of cytoskeleton"/>
    <property type="evidence" value="ECO:0007669"/>
    <property type="project" value="TreeGrafter"/>
</dbReference>
<dbReference type="AlphaFoldDB" id="A0A3R7PDF6"/>
<name>A0A3R7PDF6_9TRYP</name>
<dbReference type="InterPro" id="IPR034666">
    <property type="entry name" value="ARPC2/4"/>
</dbReference>